<reference evidence="3" key="2">
    <citation type="journal article" date="2016" name="PLoS ONE">
        <title>Comparison of O-Antigen Gene Clusters of All O-Serogroups of Escherichia coli and Proposal for Adopting a New Nomenclature for O-Typing.</title>
        <authorList>
            <person name="DebRoy C."/>
            <person name="Fratamico P.M."/>
            <person name="Yan X."/>
            <person name="Baranzoni G."/>
            <person name="Liu Y."/>
            <person name="Needleman D.S."/>
            <person name="Tebbs R."/>
            <person name="O'Connell C.D."/>
            <person name="Allred A."/>
            <person name="Swimley M."/>
            <person name="Mwangi M."/>
            <person name="Kapur V."/>
            <person name="Raygoza Garay J.A."/>
            <person name="Roberts E.L."/>
            <person name="Katani R."/>
        </authorList>
    </citation>
    <scope>NUCLEOTIDE SEQUENCE</scope>
    <source>
        <strain evidence="3">E 38</strain>
    </source>
</reference>
<feature type="domain" description="Glycosyl transferase family 1" evidence="1">
    <location>
        <begin position="217"/>
        <end position="347"/>
    </location>
</feature>
<dbReference type="CAZy" id="GT4">
    <property type="family name" value="Glycosyltransferase Family 4"/>
</dbReference>
<dbReference type="InterPro" id="IPR001296">
    <property type="entry name" value="Glyco_trans_1"/>
</dbReference>
<proteinExistence type="predicted"/>
<name>D6BV56_ECOLX</name>
<sequence length="373" mass="42672">MSKSMLYIYTHNGYNDAFLKKDVGMVPSVMLNGGKVDSLIYCKEKKGKAVFNNLEIYFTGCGWFISNFKAILFLCRNAIFNRHLDLLIFHLSLKNIVPVLTYKLLFKGELICKMDLNTESAIEYSDKSHKINGIKKKLIRMIISRTDQFYVETIRNYNIINKGIFDVPISGKLKLMPNGVDAKLVREVIKTEGPDVFKENTITIISRHACEAKAPNRIFDVIDVMSELKLNNWTLQILGYFPTIFTDALRIRALECGVNIICDGYNLELYDVYKRLFKSKMFICLSLQESYCISLVEAAVFNNHIISTNVGVAEDLSLKYGNIKIIENYSKNLLSKTIEKTIKNDIKIKKASISDRMLDSYSWDNIITGVMSE</sequence>
<dbReference type="Gene3D" id="3.40.50.2000">
    <property type="entry name" value="Glycogen Phosphorylase B"/>
    <property type="match status" value="2"/>
</dbReference>
<keyword evidence="3" id="KW-0808">Transferase</keyword>
<accession>D6BV56</accession>
<gene>
    <name evidence="2" type="primary">wejQ</name>
</gene>
<dbReference type="Pfam" id="PF00534">
    <property type="entry name" value="Glycos_transf_1"/>
    <property type="match status" value="1"/>
</dbReference>
<dbReference type="SUPFAM" id="SSF53756">
    <property type="entry name" value="UDP-Glycosyltransferase/glycogen phosphorylase"/>
    <property type="match status" value="1"/>
</dbReference>
<dbReference type="AlphaFoldDB" id="D6BV56"/>
<evidence type="ECO:0000259" key="1">
    <source>
        <dbReference type="Pfam" id="PF00534"/>
    </source>
</evidence>
<reference evidence="2" key="1">
    <citation type="journal article" date="2010" name="Vet. Microbiol.">
        <title>Development of a serogroup-specific DNA microarray for identification of Escherichia coli strains associated with bovine septicemia and diarrhea.</title>
        <authorList>
            <person name="Liu B."/>
            <person name="Wu F."/>
            <person name="Li D."/>
            <person name="Beutin L."/>
            <person name="Chen M."/>
            <person name="Cao B."/>
            <person name="Wang L."/>
        </authorList>
    </citation>
    <scope>NUCLEOTIDE SEQUENCE</scope>
</reference>
<dbReference type="GO" id="GO:0016757">
    <property type="term" value="F:glycosyltransferase activity"/>
    <property type="evidence" value="ECO:0007669"/>
    <property type="project" value="InterPro"/>
</dbReference>
<evidence type="ECO:0000313" key="3">
    <source>
        <dbReference type="EMBL" id="AIG62618.1"/>
    </source>
</evidence>
<organism evidence="2">
    <name type="scientific">Escherichia coli</name>
    <dbReference type="NCBI Taxonomy" id="562"/>
    <lineage>
        <taxon>Bacteria</taxon>
        <taxon>Pseudomonadati</taxon>
        <taxon>Pseudomonadota</taxon>
        <taxon>Gammaproteobacteria</taxon>
        <taxon>Enterobacterales</taxon>
        <taxon>Enterobacteriaceae</taxon>
        <taxon>Escherichia</taxon>
    </lineage>
</organism>
<dbReference type="EMBL" id="FJ940775">
    <property type="protein sequence ID" value="ACV67296.1"/>
    <property type="molecule type" value="Genomic_DNA"/>
</dbReference>
<dbReference type="EMBL" id="KJ778787">
    <property type="protein sequence ID" value="AIG62618.1"/>
    <property type="molecule type" value="Genomic_DNA"/>
</dbReference>
<protein>
    <submittedName>
        <fullName evidence="3">Glycosyl transferases group 1</fullName>
    </submittedName>
    <submittedName>
        <fullName evidence="2">WejQ</fullName>
    </submittedName>
</protein>
<evidence type="ECO:0000313" key="2">
    <source>
        <dbReference type="EMBL" id="ACV67296.1"/>
    </source>
</evidence>